<dbReference type="GO" id="GO:0060341">
    <property type="term" value="P:regulation of cellular localization"/>
    <property type="evidence" value="ECO:0007669"/>
    <property type="project" value="TreeGrafter"/>
</dbReference>
<keyword evidence="3" id="KW-1185">Reference proteome</keyword>
<dbReference type="SUPFAM" id="SSF54277">
    <property type="entry name" value="CAD &amp; PB1 domains"/>
    <property type="match status" value="2"/>
</dbReference>
<dbReference type="Proteomes" id="UP001318040">
    <property type="component" value="Chromosome 63"/>
</dbReference>
<dbReference type="KEGG" id="pmrn:116956078"/>
<feature type="region of interest" description="Disordered" evidence="1">
    <location>
        <begin position="285"/>
        <end position="371"/>
    </location>
</feature>
<dbReference type="Gene3D" id="3.10.20.90">
    <property type="entry name" value="Phosphatidylinositol 3-kinase Catalytic Subunit, Chain A, domain 1"/>
    <property type="match status" value="1"/>
</dbReference>
<gene>
    <name evidence="4" type="primary">LOC116956078</name>
</gene>
<dbReference type="AlphaFoldDB" id="A0AAJ7UBI4"/>
<feature type="domain" description="PDZ" evidence="2">
    <location>
        <begin position="190"/>
        <end position="283"/>
    </location>
</feature>
<evidence type="ECO:0000313" key="3">
    <source>
        <dbReference type="Proteomes" id="UP001318040"/>
    </source>
</evidence>
<dbReference type="SMART" id="SM00228">
    <property type="entry name" value="PDZ"/>
    <property type="match status" value="1"/>
</dbReference>
<feature type="compositionally biased region" description="Basic residues" evidence="1">
    <location>
        <begin position="329"/>
        <end position="351"/>
    </location>
</feature>
<evidence type="ECO:0000313" key="4">
    <source>
        <dbReference type="RefSeq" id="XP_032833413.1"/>
    </source>
</evidence>
<accession>A0AAJ7UBI4</accession>
<dbReference type="PROSITE" id="PS50106">
    <property type="entry name" value="PDZ"/>
    <property type="match status" value="1"/>
</dbReference>
<dbReference type="PANTHER" id="PTHR14102">
    <property type="entry name" value="PAR-6-RELATED"/>
    <property type="match status" value="1"/>
</dbReference>
<dbReference type="GO" id="GO:0007163">
    <property type="term" value="P:establishment or maintenance of cell polarity"/>
    <property type="evidence" value="ECO:0007669"/>
    <property type="project" value="TreeGrafter"/>
</dbReference>
<dbReference type="GO" id="GO:0005634">
    <property type="term" value="C:nucleus"/>
    <property type="evidence" value="ECO:0007669"/>
    <property type="project" value="TreeGrafter"/>
</dbReference>
<feature type="compositionally biased region" description="Basic and acidic residues" evidence="1">
    <location>
        <begin position="285"/>
        <end position="294"/>
    </location>
</feature>
<dbReference type="PANTHER" id="PTHR14102:SF11">
    <property type="entry name" value="LD29223P"/>
    <property type="match status" value="1"/>
</dbReference>
<feature type="compositionally biased region" description="Polar residues" evidence="1">
    <location>
        <begin position="309"/>
        <end position="321"/>
    </location>
</feature>
<proteinExistence type="predicted"/>
<dbReference type="Pfam" id="PF00595">
    <property type="entry name" value="PDZ"/>
    <property type="match status" value="1"/>
</dbReference>
<evidence type="ECO:0000259" key="2">
    <source>
        <dbReference type="PROSITE" id="PS50106"/>
    </source>
</evidence>
<sequence length="446" mass="46511">MTRHQKPSLVAPGIVEIKSQFGAEFRRVSIARCPPPRLEEFRALLLRLHGLAGMVGGASAGGSRKTAAAAAAGGGGGRRGGGGGRGGGELAVCYTVSDGSLLPITNSHNFAKAIAGAAPLLRITVTIADDAQLATAAVSSSAIAKRGVFSGLRGRDGAPHAPRLPVGPPRDFHPLSSLIDVDVLPASLRRVRLYRHGSARPLGFYVADQGADGRARLGGRGGAGVFISRLLPGGLAASSGLLSVGDRVLEVNGAPVAGKGLDEVTAMMVANGHHLVITVRPAELERRDGGDDGGVRGGGIDDEFWTRDLGSSESSVQSLASDGSEGMRLSRRGSQRHHHHQQQQQQKKRNHVKEEVSLTSRSGGDSDSLALAPLLSDTEPWDSEAEEEEEDLVIDRIGVDRHADFSAAGKPGRPLATYDGGARNSPWAHRRSGTVTEEGGVITLYL</sequence>
<evidence type="ECO:0000256" key="1">
    <source>
        <dbReference type="SAM" id="MobiDB-lite"/>
    </source>
</evidence>
<dbReference type="GO" id="GO:0016324">
    <property type="term" value="C:apical plasma membrane"/>
    <property type="evidence" value="ECO:0007669"/>
    <property type="project" value="TreeGrafter"/>
</dbReference>
<dbReference type="Gene3D" id="2.30.42.10">
    <property type="match status" value="1"/>
</dbReference>
<dbReference type="RefSeq" id="XP_032833413.1">
    <property type="nucleotide sequence ID" value="XM_032977522.1"/>
</dbReference>
<dbReference type="GO" id="GO:0005938">
    <property type="term" value="C:cell cortex"/>
    <property type="evidence" value="ECO:0007669"/>
    <property type="project" value="TreeGrafter"/>
</dbReference>
<name>A0AAJ7UBI4_PETMA</name>
<dbReference type="SUPFAM" id="SSF50156">
    <property type="entry name" value="PDZ domain-like"/>
    <property type="match status" value="1"/>
</dbReference>
<dbReference type="GO" id="GO:0007098">
    <property type="term" value="P:centrosome cycle"/>
    <property type="evidence" value="ECO:0007669"/>
    <property type="project" value="TreeGrafter"/>
</dbReference>
<protein>
    <submittedName>
        <fullName evidence="4">Partitioning defective 6 homolog beta-like</fullName>
    </submittedName>
</protein>
<dbReference type="InterPro" id="IPR001478">
    <property type="entry name" value="PDZ"/>
</dbReference>
<dbReference type="InterPro" id="IPR051741">
    <property type="entry name" value="PAR6_homolog"/>
</dbReference>
<dbReference type="InterPro" id="IPR036034">
    <property type="entry name" value="PDZ_sf"/>
</dbReference>
<feature type="region of interest" description="Disordered" evidence="1">
    <location>
        <begin position="408"/>
        <end position="431"/>
    </location>
</feature>
<organism evidence="3 4">
    <name type="scientific">Petromyzon marinus</name>
    <name type="common">Sea lamprey</name>
    <dbReference type="NCBI Taxonomy" id="7757"/>
    <lineage>
        <taxon>Eukaryota</taxon>
        <taxon>Metazoa</taxon>
        <taxon>Chordata</taxon>
        <taxon>Craniata</taxon>
        <taxon>Vertebrata</taxon>
        <taxon>Cyclostomata</taxon>
        <taxon>Hyperoartia</taxon>
        <taxon>Petromyzontiformes</taxon>
        <taxon>Petromyzontidae</taxon>
        <taxon>Petromyzon</taxon>
    </lineage>
</organism>
<reference evidence="4" key="1">
    <citation type="submission" date="2025-08" db="UniProtKB">
        <authorList>
            <consortium name="RefSeq"/>
        </authorList>
    </citation>
    <scope>IDENTIFICATION</scope>
    <source>
        <tissue evidence="4">Sperm</tissue>
    </source>
</reference>